<dbReference type="GO" id="GO:0009424">
    <property type="term" value="C:bacterial-type flagellum hook"/>
    <property type="evidence" value="ECO:0007669"/>
    <property type="project" value="UniProtKB-UniRule"/>
</dbReference>
<dbReference type="GO" id="GO:0005576">
    <property type="term" value="C:extracellular region"/>
    <property type="evidence" value="ECO:0007669"/>
    <property type="project" value="UniProtKB-SubCell"/>
</dbReference>
<evidence type="ECO:0000256" key="2">
    <source>
        <dbReference type="ARBA" id="ARBA00004613"/>
    </source>
</evidence>
<feature type="domain" description="Flagellar hook-associated protein 1 D2-like" evidence="10">
    <location>
        <begin position="326"/>
        <end position="406"/>
    </location>
</feature>
<dbReference type="Pfam" id="PF22638">
    <property type="entry name" value="FlgK_D1"/>
    <property type="match status" value="1"/>
</dbReference>
<feature type="domain" description="Flagellar basal-body/hook protein C-terminal" evidence="9">
    <location>
        <begin position="497"/>
        <end position="535"/>
    </location>
</feature>
<dbReference type="Proteomes" id="UP000637061">
    <property type="component" value="Unassembled WGS sequence"/>
</dbReference>
<dbReference type="NCBIfam" id="TIGR02492">
    <property type="entry name" value="flgK_ends"/>
    <property type="match status" value="1"/>
</dbReference>
<evidence type="ECO:0000313" key="13">
    <source>
        <dbReference type="Proteomes" id="UP000637061"/>
    </source>
</evidence>
<evidence type="ECO:0000256" key="1">
    <source>
        <dbReference type="ARBA" id="ARBA00004365"/>
    </source>
</evidence>
<feature type="domain" description="Flagellar basal body rod protein N-terminal" evidence="8">
    <location>
        <begin position="6"/>
        <end position="33"/>
    </location>
</feature>
<dbReference type="GO" id="GO:0044780">
    <property type="term" value="P:bacterial-type flagellum assembly"/>
    <property type="evidence" value="ECO:0007669"/>
    <property type="project" value="InterPro"/>
</dbReference>
<evidence type="ECO:0000256" key="7">
    <source>
        <dbReference type="RuleBase" id="RU362065"/>
    </source>
</evidence>
<evidence type="ECO:0000259" key="10">
    <source>
        <dbReference type="Pfam" id="PF21158"/>
    </source>
</evidence>
<evidence type="ECO:0000259" key="11">
    <source>
        <dbReference type="Pfam" id="PF22638"/>
    </source>
</evidence>
<keyword evidence="12" id="KW-0282">Flagellum</keyword>
<comment type="subcellular location">
    <subcellularLocation>
        <location evidence="1 7">Bacterial flagellum</location>
    </subcellularLocation>
    <subcellularLocation>
        <location evidence="2 7">Secreted</location>
    </subcellularLocation>
</comment>
<keyword evidence="5 7" id="KW-0964">Secreted</keyword>
<evidence type="ECO:0000256" key="6">
    <source>
        <dbReference type="ARBA" id="ARBA00023143"/>
    </source>
</evidence>
<evidence type="ECO:0000259" key="8">
    <source>
        <dbReference type="Pfam" id="PF00460"/>
    </source>
</evidence>
<gene>
    <name evidence="7 12" type="primary">flgK</name>
    <name evidence="12" type="ORF">JEU22_01430</name>
</gene>
<keyword evidence="12" id="KW-0966">Cell projection</keyword>
<dbReference type="GO" id="GO:0005198">
    <property type="term" value="F:structural molecule activity"/>
    <property type="evidence" value="ECO:0007669"/>
    <property type="project" value="UniProtKB-UniRule"/>
</dbReference>
<dbReference type="InterPro" id="IPR053927">
    <property type="entry name" value="FlgK_helical"/>
</dbReference>
<reference evidence="12" key="1">
    <citation type="submission" date="2020-12" db="EMBL/GenBank/DDBJ databases">
        <title>Enhanced detection system for hospital associated transmission using whole genome sequencing surveillance.</title>
        <authorList>
            <person name="Harrison L.H."/>
            <person name="Van Tyne D."/>
            <person name="Marsh J.W."/>
            <person name="Griffith M.P."/>
            <person name="Snyder D.J."/>
            <person name="Cooper V.S."/>
            <person name="Mustapha M."/>
        </authorList>
    </citation>
    <scope>NUCLEOTIDE SEQUENCE</scope>
    <source>
        <strain evidence="12">PSB00042</strain>
    </source>
</reference>
<dbReference type="InterPro" id="IPR049119">
    <property type="entry name" value="FlgK_D2-like"/>
</dbReference>
<organism evidence="12 13">
    <name type="scientific">Pseudomonas putida</name>
    <name type="common">Arthrobacter siderocapsulatus</name>
    <dbReference type="NCBI Taxonomy" id="303"/>
    <lineage>
        <taxon>Bacteria</taxon>
        <taxon>Pseudomonadati</taxon>
        <taxon>Pseudomonadota</taxon>
        <taxon>Gammaproteobacteria</taxon>
        <taxon>Pseudomonadales</taxon>
        <taxon>Pseudomonadaceae</taxon>
        <taxon>Pseudomonas</taxon>
    </lineage>
</organism>
<dbReference type="InterPro" id="IPR010930">
    <property type="entry name" value="Flg_bb/hook_C_dom"/>
</dbReference>
<proteinExistence type="inferred from homology"/>
<dbReference type="InterPro" id="IPR002371">
    <property type="entry name" value="FlgK"/>
</dbReference>
<name>A0A8I1EB75_PSEPU</name>
<dbReference type="Pfam" id="PF06429">
    <property type="entry name" value="Flg_bbr_C"/>
    <property type="match status" value="1"/>
</dbReference>
<evidence type="ECO:0000256" key="4">
    <source>
        <dbReference type="ARBA" id="ARBA00016244"/>
    </source>
</evidence>
<dbReference type="RefSeq" id="WP_198746174.1">
    <property type="nucleotide sequence ID" value="NZ_JAEHTE010000001.1"/>
</dbReference>
<dbReference type="PRINTS" id="PR01005">
    <property type="entry name" value="FLGHOOKAP1"/>
</dbReference>
<dbReference type="EMBL" id="JAEHTE010000001">
    <property type="protein sequence ID" value="MBI6882560.1"/>
    <property type="molecule type" value="Genomic_DNA"/>
</dbReference>
<evidence type="ECO:0000256" key="3">
    <source>
        <dbReference type="ARBA" id="ARBA00009677"/>
    </source>
</evidence>
<dbReference type="SUPFAM" id="SSF64518">
    <property type="entry name" value="Phase 1 flagellin"/>
    <property type="match status" value="1"/>
</dbReference>
<dbReference type="InterPro" id="IPR001444">
    <property type="entry name" value="Flag_bb_rod_N"/>
</dbReference>
<sequence length="539" mass="56109">MSLYSIAMSGVNASSLALSTTSKNITNVNTSGYSRQLTNLASNANGGGVKVTGVERQYNQYISNQLNQSNSTLAALNANQNQISQIDSLLGDTTSGLSVMMQNFFSALQDLSSTPADPAARQGVLGTADNMTAQFRSMNDYLNDLAKSVNSDVTSEVSQINTLTSGIADLNKQISLTKAKTGEVPNALMDQRDELVAQLSTHINISVDVQDTGTYNVSFANGLSLVAGFTSSNLEATASSANPTQTAVGYRDSANNLVELKDSTITGGALGGTLQFRNEGLSQAQNKLGQLGVSLAMAFNEQSAQGVDLNGDVGGDFFTVGTPKAFSNEKNAGTASFTGTFTDASQLTADNYSVTYSASTGYTVTNSTTGKTEGTFAPGTTSFDVGGMTFSVSGAPADGDKFIIKPFQDAISDMNTAITDVDKIAAGQATGSTGSGDNRNAAAFYDLQNSKVVNGGSTLNQAYASMVTDIGNQSQVVSVKIKTQQGISDQLTEVQQSTSGVNLDEEAIDLLKYQQSYQASAKIIDTATTLIDTILGIKG</sequence>
<feature type="domain" description="Flagellar hook-associated protein FlgK helical" evidence="11">
    <location>
        <begin position="83"/>
        <end position="318"/>
    </location>
</feature>
<keyword evidence="12" id="KW-0969">Cilium</keyword>
<comment type="similarity">
    <text evidence="3 7">Belongs to the flagella basal body rod proteins family.</text>
</comment>
<evidence type="ECO:0000256" key="5">
    <source>
        <dbReference type="ARBA" id="ARBA00022525"/>
    </source>
</evidence>
<evidence type="ECO:0000259" key="9">
    <source>
        <dbReference type="Pfam" id="PF06429"/>
    </source>
</evidence>
<protein>
    <recommendedName>
        <fullName evidence="4 7">Flagellar hook-associated protein 1</fullName>
        <shortName evidence="7">HAP1</shortName>
    </recommendedName>
</protein>
<dbReference type="PANTHER" id="PTHR30033">
    <property type="entry name" value="FLAGELLAR HOOK-ASSOCIATED PROTEIN 1"/>
    <property type="match status" value="1"/>
</dbReference>
<evidence type="ECO:0000313" key="12">
    <source>
        <dbReference type="EMBL" id="MBI6882560.1"/>
    </source>
</evidence>
<dbReference type="PANTHER" id="PTHR30033:SF1">
    <property type="entry name" value="FLAGELLAR HOOK-ASSOCIATED PROTEIN 1"/>
    <property type="match status" value="1"/>
</dbReference>
<comment type="caution">
    <text evidence="12">The sequence shown here is derived from an EMBL/GenBank/DDBJ whole genome shotgun (WGS) entry which is preliminary data.</text>
</comment>
<keyword evidence="6 7" id="KW-0975">Bacterial flagellum</keyword>
<accession>A0A8I1EB75</accession>
<dbReference type="Pfam" id="PF21158">
    <property type="entry name" value="flgK_1st_1"/>
    <property type="match status" value="1"/>
</dbReference>
<dbReference type="Pfam" id="PF00460">
    <property type="entry name" value="Flg_bb_rod"/>
    <property type="match status" value="1"/>
</dbReference>
<dbReference type="AlphaFoldDB" id="A0A8I1EB75"/>